<protein>
    <submittedName>
        <fullName evidence="4">Nebulette</fullName>
    </submittedName>
</protein>
<evidence type="ECO:0000313" key="4">
    <source>
        <dbReference type="Ensembl" id="ENSPTXP00000006014.1"/>
    </source>
</evidence>
<name>A0A670Y1R6_PSETE</name>
<dbReference type="GO" id="GO:0001725">
    <property type="term" value="C:stress fiber"/>
    <property type="evidence" value="ECO:0007669"/>
    <property type="project" value="Ensembl"/>
</dbReference>
<keyword evidence="2" id="KW-0009">Actin-binding</keyword>
<evidence type="ECO:0000256" key="2">
    <source>
        <dbReference type="ARBA" id="ARBA00023203"/>
    </source>
</evidence>
<dbReference type="PROSITE" id="PS51216">
    <property type="entry name" value="NEBULIN"/>
    <property type="match status" value="7"/>
</dbReference>
<dbReference type="GO" id="GO:0030018">
    <property type="term" value="C:Z disc"/>
    <property type="evidence" value="ECO:0007669"/>
    <property type="project" value="Ensembl"/>
</dbReference>
<feature type="region of interest" description="Disordered" evidence="3">
    <location>
        <begin position="1"/>
        <end position="23"/>
    </location>
</feature>
<dbReference type="GO" id="GO:0031005">
    <property type="term" value="F:filamin binding"/>
    <property type="evidence" value="ECO:0007669"/>
    <property type="project" value="Ensembl"/>
</dbReference>
<keyword evidence="5" id="KW-1185">Reference proteome</keyword>
<dbReference type="InterPro" id="IPR055297">
    <property type="entry name" value="NEBU/NEBL"/>
</dbReference>
<organism evidence="4 5">
    <name type="scientific">Pseudonaja textilis</name>
    <name type="common">Eastern brown snake</name>
    <dbReference type="NCBI Taxonomy" id="8673"/>
    <lineage>
        <taxon>Eukaryota</taxon>
        <taxon>Metazoa</taxon>
        <taxon>Chordata</taxon>
        <taxon>Craniata</taxon>
        <taxon>Vertebrata</taxon>
        <taxon>Euteleostomi</taxon>
        <taxon>Lepidosauria</taxon>
        <taxon>Squamata</taxon>
        <taxon>Bifurcata</taxon>
        <taxon>Unidentata</taxon>
        <taxon>Episquamata</taxon>
        <taxon>Toxicofera</taxon>
        <taxon>Serpentes</taxon>
        <taxon>Colubroidea</taxon>
        <taxon>Elapidae</taxon>
        <taxon>Hydrophiinae</taxon>
        <taxon>Pseudonaja</taxon>
    </lineage>
</organism>
<sequence>MRMTFQESTKNENEEMVEDEEEEDVFLKPVIEDKNMELARKCTELISNVHYKEEYEKSKGRWTHVPDTAQLTHMKNISALISDAKYKAKAKKELSNSFYQQMPATIDSVFAKEIMNLQSKVLYKKKYDAEKGKSNYAQMKELPDVKHAMEISKHQSNVSYKKDLQDNHKYTEVSNRPDIMMATKLTKLISNAEYTKEKKEMSREPTVLGRLDFNHAQKVSKLLSQVKYKEKLVKEIKNHCFNPLESAFFKQAQLASVLASDVKNLYTPLSSFPLLSANSLHYAGSSSGEYDYKKVFVKTKGLYHFELDTAEQLHHKENAVLQSQVKYKEKYEKSKGKSMLDFIDTPIYKISKEAQKFQSEKMYRKEFEEKIRGKAALDLDKTLEFLHVKHVTDLLKEKEYRKDLEQEIKGKGVKLISETPDFQRAKRASEIVSHKCSCMRIYKLSSPLPPISKMMLVSLKYIFLYSQKEYRRDLETKIKGKGMQVGTDTPEIQRAKRASEIASQVCLRYFQSISLYIITVSGVFFQKKYKDEAVKMLCSYSAVPNTPEIERIKNAQRNISAVLYKKRLGAGITVAETPVTEHVKKNQKNISTVKLETPNTDIFVYPYLKSCNNLVCYKEQLGKGTSVSVTPEMERVKKNQEIISSASPLSLWLFKHMSHGAFLSTSQINRRG</sequence>
<dbReference type="Ensembl" id="ENSPTXT00000006208.1">
    <property type="protein sequence ID" value="ENSPTXP00000006014.1"/>
    <property type="gene ID" value="ENSPTXG00000004397.1"/>
</dbReference>
<dbReference type="InterPro" id="IPR000900">
    <property type="entry name" value="Nebulin_repeat"/>
</dbReference>
<proteinExistence type="predicted"/>
<evidence type="ECO:0000256" key="3">
    <source>
        <dbReference type="SAM" id="MobiDB-lite"/>
    </source>
</evidence>
<reference evidence="4" key="2">
    <citation type="submission" date="2025-09" db="UniProtKB">
        <authorList>
            <consortium name="Ensembl"/>
        </authorList>
    </citation>
    <scope>IDENTIFICATION</scope>
</reference>
<accession>A0A670Y1R6</accession>
<dbReference type="GO" id="GO:0005523">
    <property type="term" value="F:tropomyosin binding"/>
    <property type="evidence" value="ECO:0007669"/>
    <property type="project" value="Ensembl"/>
</dbReference>
<dbReference type="OMA" id="EXKEYKK"/>
<dbReference type="GO" id="GO:0051015">
    <property type="term" value="F:actin filament binding"/>
    <property type="evidence" value="ECO:0007669"/>
    <property type="project" value="Ensembl"/>
</dbReference>
<dbReference type="PANTHER" id="PTHR11039:SF48">
    <property type="entry name" value="NEBULETTE"/>
    <property type="match status" value="1"/>
</dbReference>
<dbReference type="GeneTree" id="ENSGT00940000156390"/>
<keyword evidence="1" id="KW-0677">Repeat</keyword>
<dbReference type="PANTHER" id="PTHR11039">
    <property type="entry name" value="NEBULIN"/>
    <property type="match status" value="1"/>
</dbReference>
<evidence type="ECO:0000313" key="5">
    <source>
        <dbReference type="Proteomes" id="UP000472273"/>
    </source>
</evidence>
<dbReference type="AlphaFoldDB" id="A0A670Y1R6"/>
<reference evidence="4" key="1">
    <citation type="submission" date="2025-08" db="UniProtKB">
        <authorList>
            <consortium name="Ensembl"/>
        </authorList>
    </citation>
    <scope>IDENTIFICATION</scope>
</reference>
<evidence type="ECO:0000256" key="1">
    <source>
        <dbReference type="ARBA" id="ARBA00022737"/>
    </source>
</evidence>
<dbReference type="GO" id="GO:0071691">
    <property type="term" value="P:cardiac muscle thin filament assembly"/>
    <property type="evidence" value="ECO:0007669"/>
    <property type="project" value="Ensembl"/>
</dbReference>
<dbReference type="SMART" id="SM00227">
    <property type="entry name" value="NEBU"/>
    <property type="match status" value="14"/>
</dbReference>
<dbReference type="Pfam" id="PF00880">
    <property type="entry name" value="Nebulin"/>
    <property type="match status" value="3"/>
</dbReference>
<feature type="compositionally biased region" description="Acidic residues" evidence="3">
    <location>
        <begin position="14"/>
        <end position="23"/>
    </location>
</feature>
<dbReference type="Proteomes" id="UP000472273">
    <property type="component" value="Unplaced"/>
</dbReference>
<gene>
    <name evidence="4" type="primary">NEBL</name>
</gene>